<comment type="caution">
    <text evidence="11">The sequence shown here is derived from an EMBL/GenBank/DDBJ whole genome shotgun (WGS) entry which is preliminary data.</text>
</comment>
<feature type="transmembrane region" description="Helical" evidence="9">
    <location>
        <begin position="149"/>
        <end position="167"/>
    </location>
</feature>
<dbReference type="InterPro" id="IPR050736">
    <property type="entry name" value="Sensor_HK_Regulatory"/>
</dbReference>
<feature type="transmembrane region" description="Helical" evidence="9">
    <location>
        <begin position="117"/>
        <end position="137"/>
    </location>
</feature>
<evidence type="ECO:0000256" key="3">
    <source>
        <dbReference type="ARBA" id="ARBA00022553"/>
    </source>
</evidence>
<evidence type="ECO:0000256" key="6">
    <source>
        <dbReference type="ARBA" id="ARBA00023012"/>
    </source>
</evidence>
<keyword evidence="6" id="KW-0902">Two-component regulatory system</keyword>
<accession>A0ABW5CJ10</accession>
<feature type="transmembrane region" description="Helical" evidence="9">
    <location>
        <begin position="85"/>
        <end position="105"/>
    </location>
</feature>
<feature type="transmembrane region" description="Helical" evidence="9">
    <location>
        <begin position="197"/>
        <end position="219"/>
    </location>
</feature>
<dbReference type="Pfam" id="PF00512">
    <property type="entry name" value="HisKA"/>
    <property type="match status" value="1"/>
</dbReference>
<dbReference type="PANTHER" id="PTHR43711">
    <property type="entry name" value="TWO-COMPONENT HISTIDINE KINASE"/>
    <property type="match status" value="1"/>
</dbReference>
<keyword evidence="5" id="KW-0418">Kinase</keyword>
<keyword evidence="11" id="KW-0067">ATP-binding</keyword>
<reference evidence="12" key="1">
    <citation type="journal article" date="2019" name="Int. J. Syst. Evol. Microbiol.">
        <title>The Global Catalogue of Microorganisms (GCM) 10K type strain sequencing project: providing services to taxonomists for standard genome sequencing and annotation.</title>
        <authorList>
            <consortium name="The Broad Institute Genomics Platform"/>
            <consortium name="The Broad Institute Genome Sequencing Center for Infectious Disease"/>
            <person name="Wu L."/>
            <person name="Ma J."/>
        </authorList>
    </citation>
    <scope>NUCLEOTIDE SEQUENCE [LARGE SCALE GENOMIC DNA]</scope>
    <source>
        <strain evidence="12">ZS-35-S2</strain>
    </source>
</reference>
<dbReference type="InterPro" id="IPR005467">
    <property type="entry name" value="His_kinase_dom"/>
</dbReference>
<gene>
    <name evidence="11" type="ORF">ACFSKQ_07415</name>
</gene>
<evidence type="ECO:0000313" key="12">
    <source>
        <dbReference type="Proteomes" id="UP001597371"/>
    </source>
</evidence>
<keyword evidence="3" id="KW-0597">Phosphoprotein</keyword>
<keyword evidence="11" id="KW-0547">Nucleotide-binding</keyword>
<keyword evidence="9" id="KW-0472">Membrane</keyword>
<feature type="transmembrane region" description="Helical" evidence="9">
    <location>
        <begin position="59"/>
        <end position="79"/>
    </location>
</feature>
<dbReference type="EC" id="2.7.13.3" evidence="2"/>
<dbReference type="Pfam" id="PF02518">
    <property type="entry name" value="HATPase_c"/>
    <property type="match status" value="1"/>
</dbReference>
<feature type="region of interest" description="Disordered" evidence="8">
    <location>
        <begin position="1"/>
        <end position="23"/>
    </location>
</feature>
<evidence type="ECO:0000256" key="4">
    <source>
        <dbReference type="ARBA" id="ARBA00022679"/>
    </source>
</evidence>
<comment type="catalytic activity">
    <reaction evidence="1">
        <text>ATP + protein L-histidine = ADP + protein N-phospho-L-histidine.</text>
        <dbReference type="EC" id="2.7.13.3"/>
    </reaction>
</comment>
<dbReference type="Proteomes" id="UP001597371">
    <property type="component" value="Unassembled WGS sequence"/>
</dbReference>
<evidence type="ECO:0000259" key="10">
    <source>
        <dbReference type="PROSITE" id="PS50109"/>
    </source>
</evidence>
<evidence type="ECO:0000313" key="11">
    <source>
        <dbReference type="EMBL" id="MFD2237294.1"/>
    </source>
</evidence>
<evidence type="ECO:0000256" key="2">
    <source>
        <dbReference type="ARBA" id="ARBA00012438"/>
    </source>
</evidence>
<dbReference type="SUPFAM" id="SSF47384">
    <property type="entry name" value="Homodimeric domain of signal transducing histidine kinase"/>
    <property type="match status" value="1"/>
</dbReference>
<protein>
    <recommendedName>
        <fullName evidence="2">histidine kinase</fullName>
        <ecNumber evidence="2">2.7.13.3</ecNumber>
    </recommendedName>
</protein>
<dbReference type="InterPro" id="IPR003661">
    <property type="entry name" value="HisK_dim/P_dom"/>
</dbReference>
<keyword evidence="12" id="KW-1185">Reference proteome</keyword>
<name>A0ABW5CJ10_9HYPH</name>
<dbReference type="PANTHER" id="PTHR43711:SF26">
    <property type="entry name" value="SENSOR HISTIDINE KINASE RCSC"/>
    <property type="match status" value="1"/>
</dbReference>
<keyword evidence="9" id="KW-0812">Transmembrane</keyword>
<keyword evidence="7" id="KW-0175">Coiled coil</keyword>
<sequence length="500" mass="53935">MSTLAQNPHRTAGKAARPRREGELARTLREARERLVFRRPLPLRFERALLVQHASAVRAAAPLLPLPVILAGAGLWAFAGSAMAVLWSGLALSLSIVHLGLADRLKAQAGRGFDPRLWTRLMLGTHALSGLIWAWLAQASCTSCAPLRFEMLLLSVLVLAVAMTAMVGATLRAVVPVAFAPMALVLLWRAGEASDPVAAAMLMVPAGAVPLFAFVAARLRADTLERLRHTAERDELIAELEEERIAADEARKRAEEANQAKSRFLATMSHELRTPLNAILGFSEVVSKEILGPVGNPVYRDYAEDIHASGQHLLDLINEILDLSRVEAGRYVLNEEAVDLVAIAHDCRAYLQMKADGKSIRLSTRVEDGLPLIWGDPRALRQVVLNLLSNAVKFAPVGGEVVLRVGWTAGGGQYVSVRDNGPGIPEAEIPLVLTSFGQGSAAIKNAEQGSGLGLPIVQALVHLHDGEFRLDSRPGQGTEALAIFPHGRVLEVMPAMQAYL</sequence>
<dbReference type="Gene3D" id="3.30.565.10">
    <property type="entry name" value="Histidine kinase-like ATPase, C-terminal domain"/>
    <property type="match status" value="1"/>
</dbReference>
<dbReference type="GO" id="GO:0005524">
    <property type="term" value="F:ATP binding"/>
    <property type="evidence" value="ECO:0007669"/>
    <property type="project" value="UniProtKB-KW"/>
</dbReference>
<dbReference type="InterPro" id="IPR004358">
    <property type="entry name" value="Sig_transdc_His_kin-like_C"/>
</dbReference>
<evidence type="ECO:0000256" key="8">
    <source>
        <dbReference type="SAM" id="MobiDB-lite"/>
    </source>
</evidence>
<dbReference type="SMART" id="SM00387">
    <property type="entry name" value="HATPase_c"/>
    <property type="match status" value="1"/>
</dbReference>
<evidence type="ECO:0000256" key="7">
    <source>
        <dbReference type="SAM" id="Coils"/>
    </source>
</evidence>
<keyword evidence="4" id="KW-0808">Transferase</keyword>
<evidence type="ECO:0000256" key="5">
    <source>
        <dbReference type="ARBA" id="ARBA00022777"/>
    </source>
</evidence>
<dbReference type="InterPro" id="IPR036890">
    <property type="entry name" value="HATPase_C_sf"/>
</dbReference>
<organism evidence="11 12">
    <name type="scientific">Aureimonas populi</name>
    <dbReference type="NCBI Taxonomy" id="1701758"/>
    <lineage>
        <taxon>Bacteria</taxon>
        <taxon>Pseudomonadati</taxon>
        <taxon>Pseudomonadota</taxon>
        <taxon>Alphaproteobacteria</taxon>
        <taxon>Hyphomicrobiales</taxon>
        <taxon>Aurantimonadaceae</taxon>
        <taxon>Aureimonas</taxon>
    </lineage>
</organism>
<proteinExistence type="predicted"/>
<dbReference type="CDD" id="cd00082">
    <property type="entry name" value="HisKA"/>
    <property type="match status" value="1"/>
</dbReference>
<evidence type="ECO:0000256" key="1">
    <source>
        <dbReference type="ARBA" id="ARBA00000085"/>
    </source>
</evidence>
<keyword evidence="9" id="KW-1133">Transmembrane helix</keyword>
<evidence type="ECO:0000256" key="9">
    <source>
        <dbReference type="SAM" id="Phobius"/>
    </source>
</evidence>
<dbReference type="CDD" id="cd00075">
    <property type="entry name" value="HATPase"/>
    <property type="match status" value="1"/>
</dbReference>
<dbReference type="SMART" id="SM00388">
    <property type="entry name" value="HisKA"/>
    <property type="match status" value="1"/>
</dbReference>
<feature type="coiled-coil region" evidence="7">
    <location>
        <begin position="233"/>
        <end position="267"/>
    </location>
</feature>
<dbReference type="Gene3D" id="1.10.287.130">
    <property type="match status" value="1"/>
</dbReference>
<dbReference type="EMBL" id="JBHUIJ010000008">
    <property type="protein sequence ID" value="MFD2237294.1"/>
    <property type="molecule type" value="Genomic_DNA"/>
</dbReference>
<dbReference type="RefSeq" id="WP_209736912.1">
    <property type="nucleotide sequence ID" value="NZ_CP072611.1"/>
</dbReference>
<feature type="domain" description="Histidine kinase" evidence="10">
    <location>
        <begin position="267"/>
        <end position="488"/>
    </location>
</feature>
<dbReference type="InterPro" id="IPR036097">
    <property type="entry name" value="HisK_dim/P_sf"/>
</dbReference>
<dbReference type="InterPro" id="IPR003594">
    <property type="entry name" value="HATPase_dom"/>
</dbReference>
<dbReference type="PRINTS" id="PR00344">
    <property type="entry name" value="BCTRLSENSOR"/>
</dbReference>
<dbReference type="SUPFAM" id="SSF55874">
    <property type="entry name" value="ATPase domain of HSP90 chaperone/DNA topoisomerase II/histidine kinase"/>
    <property type="match status" value="1"/>
</dbReference>
<dbReference type="PROSITE" id="PS50109">
    <property type="entry name" value="HIS_KIN"/>
    <property type="match status" value="1"/>
</dbReference>